<dbReference type="InterPro" id="IPR003661">
    <property type="entry name" value="HisK_dim/P_dom"/>
</dbReference>
<evidence type="ECO:0000256" key="4">
    <source>
        <dbReference type="ARBA" id="ARBA00022475"/>
    </source>
</evidence>
<feature type="transmembrane region" description="Helical" evidence="16">
    <location>
        <begin position="85"/>
        <end position="105"/>
    </location>
</feature>
<dbReference type="RefSeq" id="WP_283716059.1">
    <property type="nucleotide sequence ID" value="NZ_JASJND010000005.1"/>
</dbReference>
<dbReference type="Proteomes" id="UP001321481">
    <property type="component" value="Unassembled WGS sequence"/>
</dbReference>
<evidence type="ECO:0000256" key="12">
    <source>
        <dbReference type="ARBA" id="ARBA00023012"/>
    </source>
</evidence>
<dbReference type="Gene3D" id="1.10.287.130">
    <property type="match status" value="1"/>
</dbReference>
<evidence type="ECO:0000256" key="13">
    <source>
        <dbReference type="ARBA" id="ARBA00023136"/>
    </source>
</evidence>
<evidence type="ECO:0000256" key="10">
    <source>
        <dbReference type="ARBA" id="ARBA00022840"/>
    </source>
</evidence>
<dbReference type="InterPro" id="IPR003594">
    <property type="entry name" value="HATPase_dom"/>
</dbReference>
<accession>A0ABT6ZE56</accession>
<dbReference type="Gene3D" id="3.30.565.10">
    <property type="entry name" value="Histidine kinase-like ATPase, C-terminal domain"/>
    <property type="match status" value="1"/>
</dbReference>
<gene>
    <name evidence="18" type="ORF">QNI14_08235</name>
</gene>
<keyword evidence="6" id="KW-0808">Transferase</keyword>
<keyword evidence="13 16" id="KW-0472">Membrane</keyword>
<protein>
    <recommendedName>
        <fullName evidence="14">Sensor-like histidine kinase SenX3</fullName>
        <ecNumber evidence="3">2.7.13.3</ecNumber>
    </recommendedName>
</protein>
<keyword evidence="4" id="KW-1003">Cell membrane</keyword>
<keyword evidence="8" id="KW-0547">Nucleotide-binding</keyword>
<dbReference type="SUPFAM" id="SSF47384">
    <property type="entry name" value="Homodimeric domain of signal transducing histidine kinase"/>
    <property type="match status" value="1"/>
</dbReference>
<feature type="transmembrane region" description="Helical" evidence="16">
    <location>
        <begin position="117"/>
        <end position="141"/>
    </location>
</feature>
<dbReference type="GO" id="GO:0005524">
    <property type="term" value="F:ATP binding"/>
    <property type="evidence" value="ECO:0007669"/>
    <property type="project" value="UniProtKB-KW"/>
</dbReference>
<evidence type="ECO:0000256" key="15">
    <source>
        <dbReference type="SAM" id="MobiDB-lite"/>
    </source>
</evidence>
<evidence type="ECO:0000256" key="16">
    <source>
        <dbReference type="SAM" id="Phobius"/>
    </source>
</evidence>
<keyword evidence="10 18" id="KW-0067">ATP-binding</keyword>
<keyword evidence="19" id="KW-1185">Reference proteome</keyword>
<dbReference type="CDD" id="cd00082">
    <property type="entry name" value="HisKA"/>
    <property type="match status" value="1"/>
</dbReference>
<evidence type="ECO:0000256" key="1">
    <source>
        <dbReference type="ARBA" id="ARBA00000085"/>
    </source>
</evidence>
<dbReference type="Pfam" id="PF05231">
    <property type="entry name" value="MASE1"/>
    <property type="match status" value="1"/>
</dbReference>
<feature type="domain" description="Histidine kinase" evidence="17">
    <location>
        <begin position="324"/>
        <end position="533"/>
    </location>
</feature>
<dbReference type="SMART" id="SM00388">
    <property type="entry name" value="HisKA"/>
    <property type="match status" value="1"/>
</dbReference>
<dbReference type="PANTHER" id="PTHR42878">
    <property type="entry name" value="TWO-COMPONENT HISTIDINE KINASE"/>
    <property type="match status" value="1"/>
</dbReference>
<evidence type="ECO:0000256" key="9">
    <source>
        <dbReference type="ARBA" id="ARBA00022777"/>
    </source>
</evidence>
<sequence length="539" mass="56564">MKPHRVAPAIAMWTLTPAGIFALGVLGASLHAPGLLIAPWWPAAGLSLWFALRVAPQHRALALVLIFVVTAAANAVTGRPFPLCVVYGALNTVEIIAALSILKAWRTPYRLDSFAAAARFVFAAFIGALVLSVSVSAIGAIFLGGSFWTTVVIAFASHSSAMMLIAPFAALPRRLPDRINPLELVLHATIAAAATILAFGPFSSAPLAFLVFAALAWGALRFPMHIALTQSLVIAVAVIALVLSPGDVFGVAGTSINVTVTLVTFLSTVGVFTVLVVASRHESKTNAAIALTAAHDVAEAERERAATLSMRLDLERQREDFVTATSHELRTPATNILGYSELLVAAQLPPELADWSRAVHRSATRLKLLLDDLHHSTADPAPPVEETDVDGLIRVTRDAHAKDALAHRTTIEIVGSCGLVAKSNTVDAQRALSSLVSNAVKFSAEQPVRIFAHRNGDHAVVTVVDSGAGMTPETLANAFERFYRGADAEAAVSGLGLGLATARELAQRNGGDVRLDSTPGGGTRASLHLPATNAPSATV</sequence>
<dbReference type="InterPro" id="IPR050351">
    <property type="entry name" value="BphY/WalK/GraS-like"/>
</dbReference>
<proteinExistence type="predicted"/>
<evidence type="ECO:0000256" key="3">
    <source>
        <dbReference type="ARBA" id="ARBA00012438"/>
    </source>
</evidence>
<dbReference type="SMART" id="SM00387">
    <property type="entry name" value="HATPase_c"/>
    <property type="match status" value="1"/>
</dbReference>
<dbReference type="EMBL" id="JASJND010000005">
    <property type="protein sequence ID" value="MDJ1114440.1"/>
    <property type="molecule type" value="Genomic_DNA"/>
</dbReference>
<dbReference type="InterPro" id="IPR036097">
    <property type="entry name" value="HisK_dim/P_sf"/>
</dbReference>
<reference evidence="18 19" key="1">
    <citation type="submission" date="2023-05" db="EMBL/GenBank/DDBJ databases">
        <title>Microbacterium dauci sp.nov., Isolated from Carrot Rhizosphere Soil.</title>
        <authorList>
            <person name="Xiao Z."/>
            <person name="Zheng J."/>
        </authorList>
    </citation>
    <scope>NUCLEOTIDE SEQUENCE [LARGE SCALE GENOMIC DNA]</scope>
    <source>
        <strain evidence="18 19">LX3-4</strain>
    </source>
</reference>
<evidence type="ECO:0000313" key="19">
    <source>
        <dbReference type="Proteomes" id="UP001321481"/>
    </source>
</evidence>
<evidence type="ECO:0000256" key="8">
    <source>
        <dbReference type="ARBA" id="ARBA00022741"/>
    </source>
</evidence>
<dbReference type="SUPFAM" id="SSF55874">
    <property type="entry name" value="ATPase domain of HSP90 chaperone/DNA topoisomerase II/histidine kinase"/>
    <property type="match status" value="1"/>
</dbReference>
<dbReference type="PROSITE" id="PS50109">
    <property type="entry name" value="HIS_KIN"/>
    <property type="match status" value="1"/>
</dbReference>
<evidence type="ECO:0000256" key="7">
    <source>
        <dbReference type="ARBA" id="ARBA00022692"/>
    </source>
</evidence>
<dbReference type="PRINTS" id="PR00344">
    <property type="entry name" value="BCTRLSENSOR"/>
</dbReference>
<evidence type="ECO:0000313" key="18">
    <source>
        <dbReference type="EMBL" id="MDJ1114440.1"/>
    </source>
</evidence>
<comment type="subcellular location">
    <subcellularLocation>
        <location evidence="2">Cell membrane</location>
        <topology evidence="2">Multi-pass membrane protein</topology>
    </subcellularLocation>
</comment>
<dbReference type="Pfam" id="PF00512">
    <property type="entry name" value="HisKA"/>
    <property type="match status" value="1"/>
</dbReference>
<evidence type="ECO:0000256" key="11">
    <source>
        <dbReference type="ARBA" id="ARBA00022989"/>
    </source>
</evidence>
<keyword evidence="7 16" id="KW-0812">Transmembrane</keyword>
<keyword evidence="11 16" id="KW-1133">Transmembrane helix</keyword>
<feature type="region of interest" description="Disordered" evidence="15">
    <location>
        <begin position="510"/>
        <end position="539"/>
    </location>
</feature>
<dbReference type="InterPro" id="IPR005467">
    <property type="entry name" value="His_kinase_dom"/>
</dbReference>
<dbReference type="InterPro" id="IPR004358">
    <property type="entry name" value="Sig_transdc_His_kin-like_C"/>
</dbReference>
<name>A0ABT6ZE56_9MICO</name>
<comment type="caution">
    <text evidence="18">The sequence shown here is derived from an EMBL/GenBank/DDBJ whole genome shotgun (WGS) entry which is preliminary data.</text>
</comment>
<feature type="transmembrane region" description="Helical" evidence="16">
    <location>
        <begin position="258"/>
        <end position="278"/>
    </location>
</feature>
<evidence type="ECO:0000256" key="2">
    <source>
        <dbReference type="ARBA" id="ARBA00004651"/>
    </source>
</evidence>
<dbReference type="InterPro" id="IPR007895">
    <property type="entry name" value="MASE1"/>
</dbReference>
<evidence type="ECO:0000256" key="5">
    <source>
        <dbReference type="ARBA" id="ARBA00022553"/>
    </source>
</evidence>
<feature type="transmembrane region" description="Helical" evidence="16">
    <location>
        <begin position="59"/>
        <end position="79"/>
    </location>
</feature>
<organism evidence="18 19">
    <name type="scientific">Microbacterium dauci</name>
    <dbReference type="NCBI Taxonomy" id="3048008"/>
    <lineage>
        <taxon>Bacteria</taxon>
        <taxon>Bacillati</taxon>
        <taxon>Actinomycetota</taxon>
        <taxon>Actinomycetes</taxon>
        <taxon>Micrococcales</taxon>
        <taxon>Microbacteriaceae</taxon>
        <taxon>Microbacterium</taxon>
    </lineage>
</organism>
<feature type="transmembrane region" description="Helical" evidence="16">
    <location>
        <begin position="147"/>
        <end position="170"/>
    </location>
</feature>
<evidence type="ECO:0000256" key="6">
    <source>
        <dbReference type="ARBA" id="ARBA00022679"/>
    </source>
</evidence>
<dbReference type="InterPro" id="IPR036890">
    <property type="entry name" value="HATPase_C_sf"/>
</dbReference>
<keyword evidence="5" id="KW-0597">Phosphoprotein</keyword>
<dbReference type="PANTHER" id="PTHR42878:SF7">
    <property type="entry name" value="SENSOR HISTIDINE KINASE GLRK"/>
    <property type="match status" value="1"/>
</dbReference>
<keyword evidence="12" id="KW-0902">Two-component regulatory system</keyword>
<evidence type="ECO:0000256" key="14">
    <source>
        <dbReference type="ARBA" id="ARBA00039401"/>
    </source>
</evidence>
<dbReference type="EC" id="2.7.13.3" evidence="3"/>
<keyword evidence="9" id="KW-0418">Kinase</keyword>
<evidence type="ECO:0000259" key="17">
    <source>
        <dbReference type="PROSITE" id="PS50109"/>
    </source>
</evidence>
<comment type="catalytic activity">
    <reaction evidence="1">
        <text>ATP + protein L-histidine = ADP + protein N-phospho-L-histidine.</text>
        <dbReference type="EC" id="2.7.13.3"/>
    </reaction>
</comment>
<dbReference type="CDD" id="cd00075">
    <property type="entry name" value="HATPase"/>
    <property type="match status" value="1"/>
</dbReference>
<feature type="transmembrane region" description="Helical" evidence="16">
    <location>
        <begin position="232"/>
        <end position="252"/>
    </location>
</feature>
<dbReference type="Pfam" id="PF02518">
    <property type="entry name" value="HATPase_c"/>
    <property type="match status" value="1"/>
</dbReference>